<comment type="cofactor">
    <cofactor evidence="1">
        <name>Mg(2+)</name>
        <dbReference type="ChEBI" id="CHEBI:18420"/>
    </cofactor>
</comment>
<dbReference type="OrthoDB" id="9810648at2"/>
<dbReference type="EMBL" id="CP029480">
    <property type="protein sequence ID" value="AWV97400.1"/>
    <property type="molecule type" value="Genomic_DNA"/>
</dbReference>
<keyword evidence="2 3" id="KW-0378">Hydrolase</keyword>
<gene>
    <name evidence="5" type="ORF">DJ013_04115</name>
</gene>
<dbReference type="InterPro" id="IPR000086">
    <property type="entry name" value="NUDIX_hydrolase_dom"/>
</dbReference>
<dbReference type="RefSeq" id="WP_111370502.1">
    <property type="nucleotide sequence ID" value="NZ_CP029480.1"/>
</dbReference>
<dbReference type="PANTHER" id="PTHR43046:SF14">
    <property type="entry name" value="MUTT_NUDIX FAMILY PROTEIN"/>
    <property type="match status" value="1"/>
</dbReference>
<dbReference type="PANTHER" id="PTHR43046">
    <property type="entry name" value="GDP-MANNOSE MANNOSYL HYDROLASE"/>
    <property type="match status" value="1"/>
</dbReference>
<dbReference type="KEGG" id="als:DJ013_04115"/>
<evidence type="ECO:0000313" key="5">
    <source>
        <dbReference type="EMBL" id="AWV97400.1"/>
    </source>
</evidence>
<keyword evidence="6" id="KW-1185">Reference proteome</keyword>
<dbReference type="SUPFAM" id="SSF55811">
    <property type="entry name" value="Nudix"/>
    <property type="match status" value="1"/>
</dbReference>
<dbReference type="InterPro" id="IPR020084">
    <property type="entry name" value="NUDIX_hydrolase_CS"/>
</dbReference>
<proteinExistence type="inferred from homology"/>
<comment type="similarity">
    <text evidence="3">Belongs to the Nudix hydrolase family.</text>
</comment>
<evidence type="ECO:0000313" key="6">
    <source>
        <dbReference type="Proteomes" id="UP000249873"/>
    </source>
</evidence>
<dbReference type="PROSITE" id="PS00893">
    <property type="entry name" value="NUDIX_BOX"/>
    <property type="match status" value="1"/>
</dbReference>
<dbReference type="InterPro" id="IPR020476">
    <property type="entry name" value="Nudix_hydrolase"/>
</dbReference>
<organism evidence="5 6">
    <name type="scientific">Arcticibacterium luteifluviistationis</name>
    <dbReference type="NCBI Taxonomy" id="1784714"/>
    <lineage>
        <taxon>Bacteria</taxon>
        <taxon>Pseudomonadati</taxon>
        <taxon>Bacteroidota</taxon>
        <taxon>Cytophagia</taxon>
        <taxon>Cytophagales</taxon>
        <taxon>Leadbetterellaceae</taxon>
        <taxon>Arcticibacterium</taxon>
    </lineage>
</organism>
<accession>A0A2Z4G8G3</accession>
<evidence type="ECO:0000259" key="4">
    <source>
        <dbReference type="PROSITE" id="PS51462"/>
    </source>
</evidence>
<dbReference type="InterPro" id="IPR015797">
    <property type="entry name" value="NUDIX_hydrolase-like_dom_sf"/>
</dbReference>
<dbReference type="PRINTS" id="PR00502">
    <property type="entry name" value="NUDIXFAMILY"/>
</dbReference>
<dbReference type="Pfam" id="PF00293">
    <property type="entry name" value="NUDIX"/>
    <property type="match status" value="1"/>
</dbReference>
<reference evidence="5 6" key="1">
    <citation type="submission" date="2018-05" db="EMBL/GenBank/DDBJ databases">
        <title>Complete genome sequence of Arcticibacterium luteifluviistationis SM1504T, a cytophagaceae bacterium isolated from Arctic surface seawater.</title>
        <authorList>
            <person name="Li Y."/>
            <person name="Qin Q.-L."/>
        </authorList>
    </citation>
    <scope>NUCLEOTIDE SEQUENCE [LARGE SCALE GENOMIC DNA]</scope>
    <source>
        <strain evidence="5 6">SM1504</strain>
    </source>
</reference>
<sequence length="149" mass="17242">MPSNIKEQVHQHYGNRIRVRTCGVLIQDQKILMLKHDGIGKKDYFWNVPGGGLEKGENLVKGLEREFLEETGLKIEVKKLLCLNQYIVPPLHAIEYYFLVEKVAGNAKLGHDPEMVSILSELNWFNQNDFMDLDPECKPNFLLKYLNID</sequence>
<feature type="domain" description="Nudix hydrolase" evidence="4">
    <location>
        <begin position="15"/>
        <end position="147"/>
    </location>
</feature>
<dbReference type="GO" id="GO:0016787">
    <property type="term" value="F:hydrolase activity"/>
    <property type="evidence" value="ECO:0007669"/>
    <property type="project" value="UniProtKB-KW"/>
</dbReference>
<dbReference type="AlphaFoldDB" id="A0A2Z4G8G3"/>
<evidence type="ECO:0000256" key="3">
    <source>
        <dbReference type="RuleBase" id="RU003476"/>
    </source>
</evidence>
<dbReference type="Proteomes" id="UP000249873">
    <property type="component" value="Chromosome"/>
</dbReference>
<evidence type="ECO:0000256" key="1">
    <source>
        <dbReference type="ARBA" id="ARBA00001946"/>
    </source>
</evidence>
<evidence type="ECO:0000256" key="2">
    <source>
        <dbReference type="ARBA" id="ARBA00022801"/>
    </source>
</evidence>
<protein>
    <submittedName>
        <fullName evidence="5">NUDIX hydrolase</fullName>
    </submittedName>
</protein>
<name>A0A2Z4G8G3_9BACT</name>
<dbReference type="PROSITE" id="PS51462">
    <property type="entry name" value="NUDIX"/>
    <property type="match status" value="1"/>
</dbReference>
<dbReference type="Gene3D" id="3.90.79.10">
    <property type="entry name" value="Nucleoside Triphosphate Pyrophosphohydrolase"/>
    <property type="match status" value="1"/>
</dbReference>